<protein>
    <recommendedName>
        <fullName evidence="3 8">Histidinol-phosphatase</fullName>
        <shortName evidence="8">HolPase</shortName>
        <ecNumber evidence="3 8">3.1.3.15</ecNumber>
    </recommendedName>
</protein>
<dbReference type="Proteomes" id="UP000242877">
    <property type="component" value="Unassembled WGS sequence"/>
</dbReference>
<comment type="catalytic activity">
    <reaction evidence="7 8">
        <text>L-histidinol phosphate + H2O = L-histidinol + phosphate</text>
        <dbReference type="Rhea" id="RHEA:14465"/>
        <dbReference type="ChEBI" id="CHEBI:15377"/>
        <dbReference type="ChEBI" id="CHEBI:43474"/>
        <dbReference type="ChEBI" id="CHEBI:57699"/>
        <dbReference type="ChEBI" id="CHEBI:57980"/>
        <dbReference type="EC" id="3.1.3.15"/>
    </reaction>
</comment>
<comment type="caution">
    <text evidence="10">The sequence shown here is derived from an EMBL/GenBank/DDBJ whole genome shotgun (WGS) entry which is preliminary data.</text>
</comment>
<dbReference type="InterPro" id="IPR004013">
    <property type="entry name" value="PHP_dom"/>
</dbReference>
<evidence type="ECO:0000313" key="10">
    <source>
        <dbReference type="EMBL" id="KZZ90682.1"/>
    </source>
</evidence>
<dbReference type="EC" id="3.1.3.15" evidence="3 8"/>
<evidence type="ECO:0000256" key="1">
    <source>
        <dbReference type="ARBA" id="ARBA00004970"/>
    </source>
</evidence>
<dbReference type="OrthoDB" id="4205243at2759"/>
<evidence type="ECO:0000256" key="6">
    <source>
        <dbReference type="ARBA" id="ARBA00023102"/>
    </source>
</evidence>
<evidence type="ECO:0000259" key="9">
    <source>
        <dbReference type="Pfam" id="PF02811"/>
    </source>
</evidence>
<dbReference type="InterPro" id="IPR010140">
    <property type="entry name" value="Histidinol_P_phosphatase_HisJ"/>
</dbReference>
<dbReference type="GO" id="GO:0004401">
    <property type="term" value="F:histidinol-phosphatase activity"/>
    <property type="evidence" value="ECO:0007669"/>
    <property type="project" value="UniProtKB-UniRule"/>
</dbReference>
<dbReference type="EMBL" id="AZGZ01000016">
    <property type="protein sequence ID" value="KZZ90682.1"/>
    <property type="molecule type" value="Genomic_DNA"/>
</dbReference>
<dbReference type="PANTHER" id="PTHR21039">
    <property type="entry name" value="HISTIDINOL PHOSPHATASE-RELATED"/>
    <property type="match status" value="1"/>
</dbReference>
<keyword evidence="4 8" id="KW-0028">Amino-acid biosynthesis</keyword>
<reference evidence="10 11" key="1">
    <citation type="journal article" date="2016" name="Genome Biol. Evol.">
        <title>Divergent and convergent evolution of fungal pathogenicity.</title>
        <authorList>
            <person name="Shang Y."/>
            <person name="Xiao G."/>
            <person name="Zheng P."/>
            <person name="Cen K."/>
            <person name="Zhan S."/>
            <person name="Wang C."/>
        </authorList>
    </citation>
    <scope>NUCLEOTIDE SEQUENCE [LARGE SCALE GENOMIC DNA]</scope>
    <source>
        <strain evidence="10 11">ARSEF 7405</strain>
    </source>
</reference>
<comment type="similarity">
    <text evidence="2 8">Belongs to the PHP hydrolase family. HisK subfamily.</text>
</comment>
<dbReference type="SUPFAM" id="SSF89550">
    <property type="entry name" value="PHP domain-like"/>
    <property type="match status" value="1"/>
</dbReference>
<dbReference type="UniPathway" id="UPA00031">
    <property type="reaction ID" value="UER00013"/>
</dbReference>
<evidence type="ECO:0000256" key="8">
    <source>
        <dbReference type="RuleBase" id="RU366003"/>
    </source>
</evidence>
<keyword evidence="11" id="KW-1185">Reference proteome</keyword>
<organism evidence="10 11">
    <name type="scientific">Ascosphaera apis ARSEF 7405</name>
    <dbReference type="NCBI Taxonomy" id="392613"/>
    <lineage>
        <taxon>Eukaryota</taxon>
        <taxon>Fungi</taxon>
        <taxon>Dikarya</taxon>
        <taxon>Ascomycota</taxon>
        <taxon>Pezizomycotina</taxon>
        <taxon>Eurotiomycetes</taxon>
        <taxon>Eurotiomycetidae</taxon>
        <taxon>Onygenales</taxon>
        <taxon>Ascosphaeraceae</taxon>
        <taxon>Ascosphaera</taxon>
    </lineage>
</organism>
<dbReference type="PANTHER" id="PTHR21039:SF0">
    <property type="entry name" value="HISTIDINOL-PHOSPHATASE"/>
    <property type="match status" value="1"/>
</dbReference>
<dbReference type="AlphaFoldDB" id="A0A167XZS9"/>
<keyword evidence="6 8" id="KW-0368">Histidine biosynthesis</keyword>
<dbReference type="VEuPathDB" id="FungiDB:AAP_03777"/>
<accession>A0A167XZS9</accession>
<evidence type="ECO:0000256" key="3">
    <source>
        <dbReference type="ARBA" id="ARBA00013085"/>
    </source>
</evidence>
<dbReference type="NCBIfam" id="TIGR01856">
    <property type="entry name" value="hisJ_fam"/>
    <property type="match status" value="1"/>
</dbReference>
<dbReference type="GO" id="GO:0005737">
    <property type="term" value="C:cytoplasm"/>
    <property type="evidence" value="ECO:0007669"/>
    <property type="project" value="TreeGrafter"/>
</dbReference>
<evidence type="ECO:0000256" key="5">
    <source>
        <dbReference type="ARBA" id="ARBA00022801"/>
    </source>
</evidence>
<name>A0A167XZS9_9EURO</name>
<evidence type="ECO:0000256" key="2">
    <source>
        <dbReference type="ARBA" id="ARBA00009152"/>
    </source>
</evidence>
<dbReference type="Pfam" id="PF02811">
    <property type="entry name" value="PHP"/>
    <property type="match status" value="1"/>
</dbReference>
<evidence type="ECO:0000256" key="4">
    <source>
        <dbReference type="ARBA" id="ARBA00022605"/>
    </source>
</evidence>
<evidence type="ECO:0000256" key="7">
    <source>
        <dbReference type="ARBA" id="ARBA00049158"/>
    </source>
</evidence>
<dbReference type="Gene3D" id="3.20.20.140">
    <property type="entry name" value="Metal-dependent hydrolases"/>
    <property type="match status" value="1"/>
</dbReference>
<dbReference type="FunFam" id="3.20.20.140:FF:000059">
    <property type="entry name" value="Histidinol-phosphatase"/>
    <property type="match status" value="1"/>
</dbReference>
<sequence length="332" mass="38023">MPFSHHSHSGQFCSHAKDQLDQTIRRAIELQMHTFCLTEHMARGREDFYPEEIDQNLTEEDLVATVKSYFQVAQTLREKYGSQINMPIGFEGEWIQSSTLPLIQKALEEYPVEFFIGSIHHTLSIPIDFDRATYETARARAGGTDELLFGAYFDEQFDMLNAVKPPIVGHFDLIRLFSDHPNESMKRFPTVWDKALRNLRFIAAYGGILELNSSSLRKGMNEPYPKADLCQDFLTMGGRFCLSDDSHGTAQVGLNYHRVLSFIEKTGIQEVYYLEHIPSLPETGSRDMTPASSKASMTSLEQFQFDSRFPNTALRRIDLATLKAEPFWKHFS</sequence>
<keyword evidence="5 8" id="KW-0378">Hydrolase</keyword>
<gene>
    <name evidence="10" type="ORF">AAP_03777</name>
</gene>
<evidence type="ECO:0000313" key="11">
    <source>
        <dbReference type="Proteomes" id="UP000242877"/>
    </source>
</evidence>
<proteinExistence type="inferred from homology"/>
<dbReference type="CDD" id="cd12110">
    <property type="entry name" value="PHP_HisPPase_Hisj_like"/>
    <property type="match status" value="1"/>
</dbReference>
<dbReference type="GO" id="GO:0000105">
    <property type="term" value="P:L-histidine biosynthetic process"/>
    <property type="evidence" value="ECO:0007669"/>
    <property type="project" value="UniProtKB-UniRule"/>
</dbReference>
<feature type="domain" description="PHP" evidence="9">
    <location>
        <begin position="5"/>
        <end position="214"/>
    </location>
</feature>
<dbReference type="InterPro" id="IPR016195">
    <property type="entry name" value="Pol/histidinol_Pase-like"/>
</dbReference>
<comment type="pathway">
    <text evidence="1 8">Amino-acid biosynthesis; L-histidine biosynthesis; L-histidine from 5-phospho-alpha-D-ribose 1-diphosphate: step 8/9.</text>
</comment>